<keyword evidence="3" id="KW-0646">Protease inhibitor</keyword>
<evidence type="ECO:0000259" key="12">
    <source>
        <dbReference type="PROSITE" id="PS51465"/>
    </source>
</evidence>
<sequence length="145" mass="15854">MEQENGAGSPENGGDDSCSRTTCRFGAECHSDRGQAYCRCRLSCADQLFAPVCGSDGFTYSSECRLRMTACIRQKRIVVAHQGSCGPSPNRNQSKRVVAEECFHPPYRDLGPGRLATGNGVNSFGNAALLLLYWDVARNMQHESK</sequence>
<keyword evidence="14" id="KW-1185">Reference proteome</keyword>
<evidence type="ECO:0000256" key="9">
    <source>
        <dbReference type="ARBA" id="ARBA00023136"/>
    </source>
</evidence>
<gene>
    <name evidence="13" type="ORF">HPB52_011391</name>
</gene>
<comment type="similarity">
    <text evidence="11">Belongs to the tomoregulin family.</text>
</comment>
<dbReference type="InterPro" id="IPR036058">
    <property type="entry name" value="Kazal_dom_sf"/>
</dbReference>
<dbReference type="GO" id="GO:0016020">
    <property type="term" value="C:membrane"/>
    <property type="evidence" value="ECO:0007669"/>
    <property type="project" value="UniProtKB-SubCell"/>
</dbReference>
<reference evidence="13" key="1">
    <citation type="journal article" date="2020" name="Cell">
        <title>Large-Scale Comparative Analyses of Tick Genomes Elucidate Their Genetic Diversity and Vector Capacities.</title>
        <authorList>
            <consortium name="Tick Genome and Microbiome Consortium (TIGMIC)"/>
            <person name="Jia N."/>
            <person name="Wang J."/>
            <person name="Shi W."/>
            <person name="Du L."/>
            <person name="Sun Y."/>
            <person name="Zhan W."/>
            <person name="Jiang J.F."/>
            <person name="Wang Q."/>
            <person name="Zhang B."/>
            <person name="Ji P."/>
            <person name="Bell-Sakyi L."/>
            <person name="Cui X.M."/>
            <person name="Yuan T.T."/>
            <person name="Jiang B.G."/>
            <person name="Yang W.F."/>
            <person name="Lam T.T."/>
            <person name="Chang Q.C."/>
            <person name="Ding S.J."/>
            <person name="Wang X.J."/>
            <person name="Zhu J.G."/>
            <person name="Ruan X.D."/>
            <person name="Zhao L."/>
            <person name="Wei J.T."/>
            <person name="Ye R.Z."/>
            <person name="Que T.C."/>
            <person name="Du C.H."/>
            <person name="Zhou Y.H."/>
            <person name="Cheng J.X."/>
            <person name="Dai P.F."/>
            <person name="Guo W.B."/>
            <person name="Han X.H."/>
            <person name="Huang E.J."/>
            <person name="Li L.F."/>
            <person name="Wei W."/>
            <person name="Gao Y.C."/>
            <person name="Liu J.Z."/>
            <person name="Shao H.Z."/>
            <person name="Wang X."/>
            <person name="Wang C.C."/>
            <person name="Yang T.C."/>
            <person name="Huo Q.B."/>
            <person name="Li W."/>
            <person name="Chen H.Y."/>
            <person name="Chen S.E."/>
            <person name="Zhou L.G."/>
            <person name="Ni X.B."/>
            <person name="Tian J.H."/>
            <person name="Sheng Y."/>
            <person name="Liu T."/>
            <person name="Pan Y.S."/>
            <person name="Xia L.Y."/>
            <person name="Li J."/>
            <person name="Zhao F."/>
            <person name="Cao W.C."/>
        </authorList>
    </citation>
    <scope>NUCLEOTIDE SEQUENCE</scope>
    <source>
        <strain evidence="13">Rsan-2018</strain>
    </source>
</reference>
<evidence type="ECO:0000256" key="11">
    <source>
        <dbReference type="ARBA" id="ARBA00038484"/>
    </source>
</evidence>
<protein>
    <recommendedName>
        <fullName evidence="12">Kazal-like domain-containing protein</fullName>
    </recommendedName>
</protein>
<dbReference type="Gene3D" id="3.30.60.30">
    <property type="match status" value="1"/>
</dbReference>
<keyword evidence="8" id="KW-1133">Transmembrane helix</keyword>
<dbReference type="FunFam" id="3.30.60.30:FF:000002">
    <property type="entry name" value="tomoregulin-2 isoform X1"/>
    <property type="match status" value="1"/>
</dbReference>
<dbReference type="CDD" id="cd00104">
    <property type="entry name" value="KAZAL_FS"/>
    <property type="match status" value="1"/>
</dbReference>
<organism evidence="13 14">
    <name type="scientific">Rhipicephalus sanguineus</name>
    <name type="common">Brown dog tick</name>
    <name type="synonym">Ixodes sanguineus</name>
    <dbReference type="NCBI Taxonomy" id="34632"/>
    <lineage>
        <taxon>Eukaryota</taxon>
        <taxon>Metazoa</taxon>
        <taxon>Ecdysozoa</taxon>
        <taxon>Arthropoda</taxon>
        <taxon>Chelicerata</taxon>
        <taxon>Arachnida</taxon>
        <taxon>Acari</taxon>
        <taxon>Parasitiformes</taxon>
        <taxon>Ixodida</taxon>
        <taxon>Ixodoidea</taxon>
        <taxon>Ixodidae</taxon>
        <taxon>Rhipicephalinae</taxon>
        <taxon>Rhipicephalus</taxon>
        <taxon>Rhipicephalus</taxon>
    </lineage>
</organism>
<dbReference type="SUPFAM" id="SSF100895">
    <property type="entry name" value="Kazal-type serine protease inhibitors"/>
    <property type="match status" value="1"/>
</dbReference>
<keyword evidence="4" id="KW-0812">Transmembrane</keyword>
<evidence type="ECO:0000256" key="5">
    <source>
        <dbReference type="ARBA" id="ARBA00022729"/>
    </source>
</evidence>
<dbReference type="GO" id="GO:0030154">
    <property type="term" value="P:cell differentiation"/>
    <property type="evidence" value="ECO:0007669"/>
    <property type="project" value="TreeGrafter"/>
</dbReference>
<accession>A0A9D4QEE9</accession>
<dbReference type="GO" id="GO:0006950">
    <property type="term" value="P:response to stress"/>
    <property type="evidence" value="ECO:0007669"/>
    <property type="project" value="UniProtKB-ARBA"/>
</dbReference>
<evidence type="ECO:0000256" key="8">
    <source>
        <dbReference type="ARBA" id="ARBA00022989"/>
    </source>
</evidence>
<keyword evidence="6" id="KW-0677">Repeat</keyword>
<dbReference type="PANTHER" id="PTHR10913">
    <property type="entry name" value="FOLLISTATIN-RELATED"/>
    <property type="match status" value="1"/>
</dbReference>
<proteinExistence type="inferred from homology"/>
<dbReference type="PROSITE" id="PS51465">
    <property type="entry name" value="KAZAL_2"/>
    <property type="match status" value="1"/>
</dbReference>
<keyword evidence="10" id="KW-1015">Disulfide bond</keyword>
<dbReference type="AlphaFoldDB" id="A0A9D4QEE9"/>
<dbReference type="PANTHER" id="PTHR10913:SF45">
    <property type="entry name" value="FOLLISTATIN, ISOFORM A-RELATED"/>
    <property type="match status" value="1"/>
</dbReference>
<keyword evidence="2" id="KW-0245">EGF-like domain</keyword>
<dbReference type="Pfam" id="PF07648">
    <property type="entry name" value="Kazal_2"/>
    <property type="match status" value="1"/>
</dbReference>
<keyword evidence="7" id="KW-0722">Serine protease inhibitor</keyword>
<feature type="domain" description="Kazal-like" evidence="12">
    <location>
        <begin position="32"/>
        <end position="87"/>
    </location>
</feature>
<evidence type="ECO:0000256" key="3">
    <source>
        <dbReference type="ARBA" id="ARBA00022690"/>
    </source>
</evidence>
<dbReference type="VEuPathDB" id="VectorBase:RSAN_058204"/>
<evidence type="ECO:0000256" key="6">
    <source>
        <dbReference type="ARBA" id="ARBA00022737"/>
    </source>
</evidence>
<evidence type="ECO:0000256" key="10">
    <source>
        <dbReference type="ARBA" id="ARBA00023157"/>
    </source>
</evidence>
<evidence type="ECO:0000256" key="4">
    <source>
        <dbReference type="ARBA" id="ARBA00022692"/>
    </source>
</evidence>
<reference evidence="13" key="2">
    <citation type="submission" date="2021-09" db="EMBL/GenBank/DDBJ databases">
        <authorList>
            <person name="Jia N."/>
            <person name="Wang J."/>
            <person name="Shi W."/>
            <person name="Du L."/>
            <person name="Sun Y."/>
            <person name="Zhan W."/>
            <person name="Jiang J."/>
            <person name="Wang Q."/>
            <person name="Zhang B."/>
            <person name="Ji P."/>
            <person name="Sakyi L.B."/>
            <person name="Cui X."/>
            <person name="Yuan T."/>
            <person name="Jiang B."/>
            <person name="Yang W."/>
            <person name="Lam T.T.-Y."/>
            <person name="Chang Q."/>
            <person name="Ding S."/>
            <person name="Wang X."/>
            <person name="Zhu J."/>
            <person name="Ruan X."/>
            <person name="Zhao L."/>
            <person name="Wei J."/>
            <person name="Que T."/>
            <person name="Du C."/>
            <person name="Cheng J."/>
            <person name="Dai P."/>
            <person name="Han X."/>
            <person name="Huang E."/>
            <person name="Gao Y."/>
            <person name="Liu J."/>
            <person name="Shao H."/>
            <person name="Ye R."/>
            <person name="Li L."/>
            <person name="Wei W."/>
            <person name="Wang X."/>
            <person name="Wang C."/>
            <person name="Huo Q."/>
            <person name="Li W."/>
            <person name="Guo W."/>
            <person name="Chen H."/>
            <person name="Chen S."/>
            <person name="Zhou L."/>
            <person name="Zhou L."/>
            <person name="Ni X."/>
            <person name="Tian J."/>
            <person name="Zhou Y."/>
            <person name="Sheng Y."/>
            <person name="Liu T."/>
            <person name="Pan Y."/>
            <person name="Xia L."/>
            <person name="Li J."/>
            <person name="Zhao F."/>
            <person name="Cao W."/>
        </authorList>
    </citation>
    <scope>NUCLEOTIDE SEQUENCE</scope>
    <source>
        <strain evidence="13">Rsan-2018</strain>
        <tissue evidence="13">Larvae</tissue>
    </source>
</reference>
<evidence type="ECO:0000256" key="7">
    <source>
        <dbReference type="ARBA" id="ARBA00022900"/>
    </source>
</evidence>
<dbReference type="InterPro" id="IPR050653">
    <property type="entry name" value="Prot_Inhib_GrowthFact_Antg"/>
</dbReference>
<dbReference type="GO" id="GO:0005576">
    <property type="term" value="C:extracellular region"/>
    <property type="evidence" value="ECO:0007669"/>
    <property type="project" value="TreeGrafter"/>
</dbReference>
<dbReference type="EMBL" id="JABSTV010001246">
    <property type="protein sequence ID" value="KAH7976297.1"/>
    <property type="molecule type" value="Genomic_DNA"/>
</dbReference>
<evidence type="ECO:0000313" key="13">
    <source>
        <dbReference type="EMBL" id="KAH7976297.1"/>
    </source>
</evidence>
<comment type="caution">
    <text evidence="13">The sequence shown here is derived from an EMBL/GenBank/DDBJ whole genome shotgun (WGS) entry which is preliminary data.</text>
</comment>
<dbReference type="SMART" id="SM00280">
    <property type="entry name" value="KAZAL"/>
    <property type="match status" value="1"/>
</dbReference>
<dbReference type="InterPro" id="IPR002350">
    <property type="entry name" value="Kazal_dom"/>
</dbReference>
<dbReference type="Proteomes" id="UP000821837">
    <property type="component" value="Chromosome 10"/>
</dbReference>
<evidence type="ECO:0000313" key="14">
    <source>
        <dbReference type="Proteomes" id="UP000821837"/>
    </source>
</evidence>
<comment type="subcellular location">
    <subcellularLocation>
        <location evidence="1">Membrane</location>
        <topology evidence="1">Single-pass type I membrane protein</topology>
    </subcellularLocation>
</comment>
<name>A0A9D4QEE9_RHISA</name>
<evidence type="ECO:0000256" key="1">
    <source>
        <dbReference type="ARBA" id="ARBA00004479"/>
    </source>
</evidence>
<evidence type="ECO:0000256" key="2">
    <source>
        <dbReference type="ARBA" id="ARBA00022536"/>
    </source>
</evidence>
<keyword evidence="9" id="KW-0472">Membrane</keyword>
<keyword evidence="5" id="KW-0732">Signal</keyword>